<gene>
    <name evidence="7" type="ORF">ACFSAH_03420</name>
</gene>
<dbReference type="PANTHER" id="PTHR46577:SF1">
    <property type="entry name" value="HTH-TYPE TRANSCRIPTIONAL REGULATORY PROTEIN GABR"/>
    <property type="match status" value="1"/>
</dbReference>
<dbReference type="InterPro" id="IPR015424">
    <property type="entry name" value="PyrdxlP-dep_Trfase"/>
</dbReference>
<dbReference type="RefSeq" id="WP_379661292.1">
    <property type="nucleotide sequence ID" value="NZ_JBHUDG010000003.1"/>
</dbReference>
<keyword evidence="2" id="KW-0663">Pyridoxal phosphate</keyword>
<comment type="similarity">
    <text evidence="1">In the C-terminal section; belongs to the class-I pyridoxal-phosphate-dependent aminotransferase family.</text>
</comment>
<keyword evidence="3" id="KW-0805">Transcription regulation</keyword>
<dbReference type="InterPro" id="IPR004839">
    <property type="entry name" value="Aminotransferase_I/II_large"/>
</dbReference>
<organism evidence="7 8">
    <name type="scientific">Pseudopedobacter beijingensis</name>
    <dbReference type="NCBI Taxonomy" id="1207056"/>
    <lineage>
        <taxon>Bacteria</taxon>
        <taxon>Pseudomonadati</taxon>
        <taxon>Bacteroidota</taxon>
        <taxon>Sphingobacteriia</taxon>
        <taxon>Sphingobacteriales</taxon>
        <taxon>Sphingobacteriaceae</taxon>
        <taxon>Pseudopedobacter</taxon>
    </lineage>
</organism>
<dbReference type="PROSITE" id="PS50949">
    <property type="entry name" value="HTH_GNTR"/>
    <property type="match status" value="1"/>
</dbReference>
<accession>A0ABW4IAB1</accession>
<evidence type="ECO:0000256" key="4">
    <source>
        <dbReference type="ARBA" id="ARBA00023125"/>
    </source>
</evidence>
<evidence type="ECO:0000313" key="7">
    <source>
        <dbReference type="EMBL" id="MFD1628909.1"/>
    </source>
</evidence>
<dbReference type="CDD" id="cd07377">
    <property type="entry name" value="WHTH_GntR"/>
    <property type="match status" value="1"/>
</dbReference>
<dbReference type="Pfam" id="PF00392">
    <property type="entry name" value="GntR"/>
    <property type="match status" value="1"/>
</dbReference>
<name>A0ABW4IAB1_9SPHI</name>
<keyword evidence="7" id="KW-0032">Aminotransferase</keyword>
<evidence type="ECO:0000259" key="6">
    <source>
        <dbReference type="PROSITE" id="PS50949"/>
    </source>
</evidence>
<protein>
    <submittedName>
        <fullName evidence="7">PLP-dependent aminotransferase family protein</fullName>
    </submittedName>
</protein>
<dbReference type="GO" id="GO:0008483">
    <property type="term" value="F:transaminase activity"/>
    <property type="evidence" value="ECO:0007669"/>
    <property type="project" value="UniProtKB-KW"/>
</dbReference>
<sequence>MTSPAEIPFKSFIQIDRKAEIPVFIQIANQLIYAIQRNLLLPATKLPGTRILSDLLHVHRNTITAVYNELYAQGWVEIKPNQGTFVSAELPQHENQQKTVLTNHYPSQTGFPFRRSNLLDNPFEITRCDYVLNDGVPDVRLTQVDDIARFYSANMRRSSNRKKMGYYNQDGSEYFKSQLAHYLNLSRGLPISTNNLLITRSSEMSLFIISEILLSAEDTVVVGELSYFSANMIFQKSGAAIKTVPVDHEGIDTYALKALCEKQKIRMVYVTPHHHYPTTVSLSVQRRMELLQLANQYGFVIVEDDYDYDFRYDKQPLLPLATADTGGMVIYVGSFGKSLLPGFRTGFIVAPDNLMREMRKYLGIIDRQGDILMEQALGEMIEDGVIHRHLKKSLKIYRERRELMTDLLTENLGEYLQFEKPAGGLAFWLTWKKPMNLLKLSQQCAKSNLFIPKTILYQTHHLTGMRLGFGSMNDSEMKASTGILKMACKEFNL</sequence>
<keyword evidence="7" id="KW-0808">Transferase</keyword>
<dbReference type="SMART" id="SM00345">
    <property type="entry name" value="HTH_GNTR"/>
    <property type="match status" value="1"/>
</dbReference>
<dbReference type="InterPro" id="IPR051446">
    <property type="entry name" value="HTH_trans_reg/aminotransferase"/>
</dbReference>
<keyword evidence="8" id="KW-1185">Reference proteome</keyword>
<dbReference type="EMBL" id="JBHUDG010000003">
    <property type="protein sequence ID" value="MFD1628909.1"/>
    <property type="molecule type" value="Genomic_DNA"/>
</dbReference>
<dbReference type="InterPro" id="IPR036390">
    <property type="entry name" value="WH_DNA-bd_sf"/>
</dbReference>
<dbReference type="SUPFAM" id="SSF46785">
    <property type="entry name" value="Winged helix' DNA-binding domain"/>
    <property type="match status" value="1"/>
</dbReference>
<dbReference type="SUPFAM" id="SSF53383">
    <property type="entry name" value="PLP-dependent transferases"/>
    <property type="match status" value="1"/>
</dbReference>
<evidence type="ECO:0000256" key="1">
    <source>
        <dbReference type="ARBA" id="ARBA00005384"/>
    </source>
</evidence>
<reference evidence="8" key="1">
    <citation type="journal article" date="2019" name="Int. J. Syst. Evol. Microbiol.">
        <title>The Global Catalogue of Microorganisms (GCM) 10K type strain sequencing project: providing services to taxonomists for standard genome sequencing and annotation.</title>
        <authorList>
            <consortium name="The Broad Institute Genomics Platform"/>
            <consortium name="The Broad Institute Genome Sequencing Center for Infectious Disease"/>
            <person name="Wu L."/>
            <person name="Ma J."/>
        </authorList>
    </citation>
    <scope>NUCLEOTIDE SEQUENCE [LARGE SCALE GENOMIC DNA]</scope>
    <source>
        <strain evidence="8">CCUG 53762</strain>
    </source>
</reference>
<dbReference type="PANTHER" id="PTHR46577">
    <property type="entry name" value="HTH-TYPE TRANSCRIPTIONAL REGULATORY PROTEIN GABR"/>
    <property type="match status" value="1"/>
</dbReference>
<keyword evidence="4" id="KW-0238">DNA-binding</keyword>
<proteinExistence type="inferred from homology"/>
<dbReference type="CDD" id="cd00609">
    <property type="entry name" value="AAT_like"/>
    <property type="match status" value="1"/>
</dbReference>
<evidence type="ECO:0000256" key="2">
    <source>
        <dbReference type="ARBA" id="ARBA00022898"/>
    </source>
</evidence>
<dbReference type="InterPro" id="IPR000524">
    <property type="entry name" value="Tscrpt_reg_HTH_GntR"/>
</dbReference>
<feature type="domain" description="HTH gntR-type" evidence="6">
    <location>
        <begin position="21"/>
        <end position="89"/>
    </location>
</feature>
<dbReference type="Gene3D" id="1.10.10.10">
    <property type="entry name" value="Winged helix-like DNA-binding domain superfamily/Winged helix DNA-binding domain"/>
    <property type="match status" value="1"/>
</dbReference>
<dbReference type="InterPro" id="IPR015421">
    <property type="entry name" value="PyrdxlP-dep_Trfase_major"/>
</dbReference>
<evidence type="ECO:0000256" key="3">
    <source>
        <dbReference type="ARBA" id="ARBA00023015"/>
    </source>
</evidence>
<evidence type="ECO:0000256" key="5">
    <source>
        <dbReference type="ARBA" id="ARBA00023163"/>
    </source>
</evidence>
<dbReference type="Pfam" id="PF00155">
    <property type="entry name" value="Aminotran_1_2"/>
    <property type="match status" value="1"/>
</dbReference>
<evidence type="ECO:0000313" key="8">
    <source>
        <dbReference type="Proteomes" id="UP001597118"/>
    </source>
</evidence>
<dbReference type="Gene3D" id="3.40.640.10">
    <property type="entry name" value="Type I PLP-dependent aspartate aminotransferase-like (Major domain)"/>
    <property type="match status" value="1"/>
</dbReference>
<comment type="caution">
    <text evidence="7">The sequence shown here is derived from an EMBL/GenBank/DDBJ whole genome shotgun (WGS) entry which is preliminary data.</text>
</comment>
<dbReference type="InterPro" id="IPR036388">
    <property type="entry name" value="WH-like_DNA-bd_sf"/>
</dbReference>
<dbReference type="Proteomes" id="UP001597118">
    <property type="component" value="Unassembled WGS sequence"/>
</dbReference>
<keyword evidence="5" id="KW-0804">Transcription</keyword>